<dbReference type="RefSeq" id="WP_379707669.1">
    <property type="nucleotide sequence ID" value="NZ_JBHSCZ010000001.1"/>
</dbReference>
<gene>
    <name evidence="2" type="ORF">ACFOWM_05455</name>
</gene>
<protein>
    <submittedName>
        <fullName evidence="2">PorP/SprF family type IX secretion system membrane protein</fullName>
    </submittedName>
</protein>
<evidence type="ECO:0000256" key="1">
    <source>
        <dbReference type="SAM" id="SignalP"/>
    </source>
</evidence>
<keyword evidence="3" id="KW-1185">Reference proteome</keyword>
<evidence type="ECO:0000313" key="3">
    <source>
        <dbReference type="Proteomes" id="UP001595907"/>
    </source>
</evidence>
<dbReference type="Proteomes" id="UP001595907">
    <property type="component" value="Unassembled WGS sequence"/>
</dbReference>
<sequence length="342" mass="38204">MRLLKNILKLTGAIALLCSIDVAYGQDIHFSQYYNSPLTTNPANTGFIPDADYRLGVNYRNQFSSILNAPYKTMSAWADAQLFRDKLENGWLGVGGVILSDKAGSGSLRSDKFYGSVAYHQMLGLSSLLSAGFNLGYASKRVDPTNLKFPDQFNGNFFDGTLPTTVAFTNINVDYFDLQAGVNYAYFPQEDIYINAGYSIMHVNKPRETFFGDNTDAGRIPIRHIGFLNGIFKVNPRVIIRPNVYFTTQAKAVELSGGINANYNLAEYGESQLIFGLYYRNKDAVIPTAGFETKNISFTFSYDATVSTLRSFNNYRGAFEFSIIKKGFYPGNVDRQTLCPRF</sequence>
<accession>A0ABV8QPU8</accession>
<proteinExistence type="predicted"/>
<keyword evidence="1" id="KW-0732">Signal</keyword>
<feature type="chain" id="PRO_5047421024" evidence="1">
    <location>
        <begin position="26"/>
        <end position="342"/>
    </location>
</feature>
<evidence type="ECO:0000313" key="2">
    <source>
        <dbReference type="EMBL" id="MFC4262311.1"/>
    </source>
</evidence>
<dbReference type="EMBL" id="JBHSCZ010000001">
    <property type="protein sequence ID" value="MFC4262311.1"/>
    <property type="molecule type" value="Genomic_DNA"/>
</dbReference>
<reference evidence="3" key="1">
    <citation type="journal article" date="2019" name="Int. J. Syst. Evol. Microbiol.">
        <title>The Global Catalogue of Microorganisms (GCM) 10K type strain sequencing project: providing services to taxonomists for standard genome sequencing and annotation.</title>
        <authorList>
            <consortium name="The Broad Institute Genomics Platform"/>
            <consortium name="The Broad Institute Genome Sequencing Center for Infectious Disease"/>
            <person name="Wu L."/>
            <person name="Ma J."/>
        </authorList>
    </citation>
    <scope>NUCLEOTIDE SEQUENCE [LARGE SCALE GENOMIC DNA]</scope>
    <source>
        <strain evidence="3">CECT 8289</strain>
    </source>
</reference>
<organism evidence="2 3">
    <name type="scientific">Ferruginibacter yonginensis</name>
    <dbReference type="NCBI Taxonomy" id="1310416"/>
    <lineage>
        <taxon>Bacteria</taxon>
        <taxon>Pseudomonadati</taxon>
        <taxon>Bacteroidota</taxon>
        <taxon>Chitinophagia</taxon>
        <taxon>Chitinophagales</taxon>
        <taxon>Chitinophagaceae</taxon>
        <taxon>Ferruginibacter</taxon>
    </lineage>
</organism>
<dbReference type="InterPro" id="IPR019861">
    <property type="entry name" value="PorP/SprF_Bacteroidetes"/>
</dbReference>
<feature type="signal peptide" evidence="1">
    <location>
        <begin position="1"/>
        <end position="25"/>
    </location>
</feature>
<dbReference type="Pfam" id="PF11751">
    <property type="entry name" value="PorP_SprF"/>
    <property type="match status" value="1"/>
</dbReference>
<dbReference type="NCBIfam" id="TIGR03519">
    <property type="entry name" value="T9SS_PorP_fam"/>
    <property type="match status" value="1"/>
</dbReference>
<comment type="caution">
    <text evidence="2">The sequence shown here is derived from an EMBL/GenBank/DDBJ whole genome shotgun (WGS) entry which is preliminary data.</text>
</comment>
<name>A0ABV8QPU8_9BACT</name>